<evidence type="ECO:0000313" key="5">
    <source>
        <dbReference type="EMBL" id="RED55082.1"/>
    </source>
</evidence>
<dbReference type="InterPro" id="IPR036388">
    <property type="entry name" value="WH-like_DNA-bd_sf"/>
</dbReference>
<evidence type="ECO:0000256" key="3">
    <source>
        <dbReference type="ARBA" id="ARBA00023163"/>
    </source>
</evidence>
<evidence type="ECO:0000259" key="4">
    <source>
        <dbReference type="PROSITE" id="PS51118"/>
    </source>
</evidence>
<dbReference type="AlphaFoldDB" id="A0A3D9HZY1"/>
<reference evidence="5 6" key="1">
    <citation type="submission" date="2018-07" db="EMBL/GenBank/DDBJ databases">
        <title>Genomic Encyclopedia of Type Strains, Phase III (KMG-III): the genomes of soil and plant-associated and newly described type strains.</title>
        <authorList>
            <person name="Whitman W."/>
        </authorList>
    </citation>
    <scope>NUCLEOTIDE SEQUENCE [LARGE SCALE GENOMIC DNA]</scope>
    <source>
        <strain evidence="5 6">CECT 8236</strain>
    </source>
</reference>
<dbReference type="Proteomes" id="UP000256869">
    <property type="component" value="Unassembled WGS sequence"/>
</dbReference>
<dbReference type="PANTHER" id="PTHR33204">
    <property type="entry name" value="TRANSCRIPTIONAL REGULATOR, MARR FAMILY"/>
    <property type="match status" value="1"/>
</dbReference>
<organism evidence="5 6">
    <name type="scientific">Cohnella lupini</name>
    <dbReference type="NCBI Taxonomy" id="1294267"/>
    <lineage>
        <taxon>Bacteria</taxon>
        <taxon>Bacillati</taxon>
        <taxon>Bacillota</taxon>
        <taxon>Bacilli</taxon>
        <taxon>Bacillales</taxon>
        <taxon>Paenibacillaceae</taxon>
        <taxon>Cohnella</taxon>
    </lineage>
</organism>
<dbReference type="InterPro" id="IPR036390">
    <property type="entry name" value="WH_DNA-bd_sf"/>
</dbReference>
<dbReference type="Pfam" id="PF01638">
    <property type="entry name" value="HxlR"/>
    <property type="match status" value="1"/>
</dbReference>
<comment type="caution">
    <text evidence="5">The sequence shown here is derived from an EMBL/GenBank/DDBJ whole genome shotgun (WGS) entry which is preliminary data.</text>
</comment>
<dbReference type="EMBL" id="QRDY01000019">
    <property type="protein sequence ID" value="RED55082.1"/>
    <property type="molecule type" value="Genomic_DNA"/>
</dbReference>
<name>A0A3D9HZY1_9BACL</name>
<dbReference type="SUPFAM" id="SSF46785">
    <property type="entry name" value="Winged helix' DNA-binding domain"/>
    <property type="match status" value="1"/>
</dbReference>
<proteinExistence type="predicted"/>
<protein>
    <submittedName>
        <fullName evidence="5">HxlR family transcriptional regulator</fullName>
    </submittedName>
</protein>
<sequence>MKTYVCDLEITLDFIGGKWKPLIIYFLIKGPKRTGELKTLLQSISQKMLIQSLKELEHDKLISRKVYNQRPPKVEYSITEIGQTLEPMLRALCAWGKDYSQKTLENESLK</sequence>
<keyword evidence="1" id="KW-0805">Transcription regulation</keyword>
<dbReference type="OrthoDB" id="9791143at2"/>
<dbReference type="PANTHER" id="PTHR33204:SF38">
    <property type="entry name" value="HTH-TYPE TRANSCRIPTIONAL ACTIVATOR HXLR"/>
    <property type="match status" value="1"/>
</dbReference>
<keyword evidence="6" id="KW-1185">Reference proteome</keyword>
<keyword evidence="2" id="KW-0238">DNA-binding</keyword>
<evidence type="ECO:0000313" key="6">
    <source>
        <dbReference type="Proteomes" id="UP000256869"/>
    </source>
</evidence>
<dbReference type="InterPro" id="IPR002577">
    <property type="entry name" value="HTH_HxlR"/>
</dbReference>
<keyword evidence="3" id="KW-0804">Transcription</keyword>
<feature type="domain" description="HTH hxlR-type" evidence="4">
    <location>
        <begin position="6"/>
        <end position="104"/>
    </location>
</feature>
<dbReference type="Gene3D" id="1.10.10.10">
    <property type="entry name" value="Winged helix-like DNA-binding domain superfamily/Winged helix DNA-binding domain"/>
    <property type="match status" value="1"/>
</dbReference>
<dbReference type="RefSeq" id="WP_115994951.1">
    <property type="nucleotide sequence ID" value="NZ_QRDY01000019.1"/>
</dbReference>
<gene>
    <name evidence="5" type="ORF">DFP95_11917</name>
</gene>
<dbReference type="GO" id="GO:0003677">
    <property type="term" value="F:DNA binding"/>
    <property type="evidence" value="ECO:0007669"/>
    <property type="project" value="UniProtKB-KW"/>
</dbReference>
<dbReference type="PROSITE" id="PS51118">
    <property type="entry name" value="HTH_HXLR"/>
    <property type="match status" value="1"/>
</dbReference>
<evidence type="ECO:0000256" key="2">
    <source>
        <dbReference type="ARBA" id="ARBA00023125"/>
    </source>
</evidence>
<evidence type="ECO:0000256" key="1">
    <source>
        <dbReference type="ARBA" id="ARBA00023015"/>
    </source>
</evidence>
<accession>A0A3D9HZY1</accession>